<dbReference type="InterPro" id="IPR006091">
    <property type="entry name" value="Acyl-CoA_Oxase/DH_mid-dom"/>
</dbReference>
<dbReference type="Pfam" id="PF00441">
    <property type="entry name" value="Acyl-CoA_dh_1"/>
    <property type="match status" value="1"/>
</dbReference>
<dbReference type="InterPro" id="IPR009100">
    <property type="entry name" value="AcylCoA_DH/oxidase_NM_dom_sf"/>
</dbReference>
<dbReference type="Gene3D" id="1.10.540.10">
    <property type="entry name" value="Acyl-CoA dehydrogenase/oxidase, N-terminal domain"/>
    <property type="match status" value="1"/>
</dbReference>
<feature type="domain" description="Acyl-CoA dehydrogenase/oxidase C-terminal" evidence="7">
    <location>
        <begin position="233"/>
        <end position="408"/>
    </location>
</feature>
<dbReference type="Pfam" id="PF02770">
    <property type="entry name" value="Acyl-CoA_dh_M"/>
    <property type="match status" value="1"/>
</dbReference>
<protein>
    <submittedName>
        <fullName evidence="10">Acyl-CoA dehydrogenase</fullName>
        <ecNumber evidence="10">1.3.99.-</ecNumber>
    </submittedName>
</protein>
<evidence type="ECO:0000259" key="9">
    <source>
        <dbReference type="Pfam" id="PF02771"/>
    </source>
</evidence>
<organism evidence="10 11">
    <name type="scientific">Sphingomonas jeddahensis</name>
    <dbReference type="NCBI Taxonomy" id="1915074"/>
    <lineage>
        <taxon>Bacteria</taxon>
        <taxon>Pseudomonadati</taxon>
        <taxon>Pseudomonadota</taxon>
        <taxon>Alphaproteobacteria</taxon>
        <taxon>Sphingomonadales</taxon>
        <taxon>Sphingomonadaceae</taxon>
        <taxon>Sphingomonas</taxon>
    </lineage>
</organism>
<dbReference type="OrthoDB" id="9780544at2"/>
<gene>
    <name evidence="10" type="primary">mmgC_8</name>
    <name evidence="10" type="ORF">SPHI_28240</name>
</gene>
<dbReference type="PANTHER" id="PTHR43292">
    <property type="entry name" value="ACYL-COA DEHYDROGENASE"/>
    <property type="match status" value="1"/>
</dbReference>
<dbReference type="InterPro" id="IPR052161">
    <property type="entry name" value="Mycobact_Acyl-CoA_DH"/>
</dbReference>
<dbReference type="EC" id="1.3.99.-" evidence="10"/>
<evidence type="ECO:0000256" key="6">
    <source>
        <dbReference type="RuleBase" id="RU362125"/>
    </source>
</evidence>
<dbReference type="InterPro" id="IPR037069">
    <property type="entry name" value="AcylCoA_DH/ox_N_sf"/>
</dbReference>
<evidence type="ECO:0000256" key="4">
    <source>
        <dbReference type="ARBA" id="ARBA00022827"/>
    </source>
</evidence>
<evidence type="ECO:0000256" key="2">
    <source>
        <dbReference type="ARBA" id="ARBA00009347"/>
    </source>
</evidence>
<dbReference type="STRING" id="1915074.SPHI_28240"/>
<keyword evidence="4 6" id="KW-0274">FAD</keyword>
<evidence type="ECO:0000259" key="7">
    <source>
        <dbReference type="Pfam" id="PF00441"/>
    </source>
</evidence>
<evidence type="ECO:0000256" key="5">
    <source>
        <dbReference type="ARBA" id="ARBA00023002"/>
    </source>
</evidence>
<keyword evidence="5 6" id="KW-0560">Oxidoreductase</keyword>
<dbReference type="Pfam" id="PF02771">
    <property type="entry name" value="Acyl-CoA_dh_N"/>
    <property type="match status" value="1"/>
</dbReference>
<dbReference type="PANTHER" id="PTHR43292:SF3">
    <property type="entry name" value="ACYL-COA DEHYDROGENASE FADE29"/>
    <property type="match status" value="1"/>
</dbReference>
<evidence type="ECO:0000313" key="10">
    <source>
        <dbReference type="EMBL" id="ONF94982.1"/>
    </source>
</evidence>
<dbReference type="Gene3D" id="1.20.140.10">
    <property type="entry name" value="Butyryl-CoA Dehydrogenase, subunit A, domain 3"/>
    <property type="match status" value="1"/>
</dbReference>
<dbReference type="InterPro" id="IPR046373">
    <property type="entry name" value="Acyl-CoA_Oxase/DH_mid-dom_sf"/>
</dbReference>
<dbReference type="SUPFAM" id="SSF56645">
    <property type="entry name" value="Acyl-CoA dehydrogenase NM domain-like"/>
    <property type="match status" value="1"/>
</dbReference>
<dbReference type="EMBL" id="MPSB01000019">
    <property type="protein sequence ID" value="ONF94982.1"/>
    <property type="molecule type" value="Genomic_DNA"/>
</dbReference>
<dbReference type="InterPro" id="IPR013786">
    <property type="entry name" value="AcylCoA_DH/ox_N"/>
</dbReference>
<evidence type="ECO:0000313" key="11">
    <source>
        <dbReference type="Proteomes" id="UP000188729"/>
    </source>
</evidence>
<dbReference type="RefSeq" id="WP_076745581.1">
    <property type="nucleotide sequence ID" value="NZ_MPSB01000019.1"/>
</dbReference>
<feature type="domain" description="Acyl-CoA dehydrogenase/oxidase N-terminal" evidence="9">
    <location>
        <begin position="6"/>
        <end position="123"/>
    </location>
</feature>
<reference evidence="10 11" key="1">
    <citation type="submission" date="2016-11" db="EMBL/GenBank/DDBJ databases">
        <title>Genome sequence of Sphingomonas jeddahensis G39.</title>
        <authorList>
            <person name="Poehlein A."/>
            <person name="Wuebbeler J.H."/>
            <person name="Steinbuechel A."/>
            <person name="Daniel R."/>
        </authorList>
    </citation>
    <scope>NUCLEOTIDE SEQUENCE [LARGE SCALE GENOMIC DNA]</scope>
    <source>
        <strain evidence="10 11">G39</strain>
    </source>
</reference>
<dbReference type="GO" id="GO:0005886">
    <property type="term" value="C:plasma membrane"/>
    <property type="evidence" value="ECO:0007669"/>
    <property type="project" value="TreeGrafter"/>
</dbReference>
<dbReference type="AlphaFoldDB" id="A0A1V2EQN2"/>
<dbReference type="Proteomes" id="UP000188729">
    <property type="component" value="Unassembled WGS sequence"/>
</dbReference>
<comment type="similarity">
    <text evidence="2 6">Belongs to the acyl-CoA dehydrogenase family.</text>
</comment>
<dbReference type="InterPro" id="IPR009075">
    <property type="entry name" value="AcylCo_DH/oxidase_C"/>
</dbReference>
<dbReference type="InterPro" id="IPR036250">
    <property type="entry name" value="AcylCo_DH-like_C"/>
</dbReference>
<evidence type="ECO:0000256" key="1">
    <source>
        <dbReference type="ARBA" id="ARBA00001974"/>
    </source>
</evidence>
<feature type="domain" description="Acyl-CoA oxidase/dehydrogenase middle" evidence="8">
    <location>
        <begin position="127"/>
        <end position="221"/>
    </location>
</feature>
<dbReference type="Gene3D" id="2.40.110.10">
    <property type="entry name" value="Butyryl-CoA Dehydrogenase, subunit A, domain 2"/>
    <property type="match status" value="1"/>
</dbReference>
<keyword evidence="11" id="KW-1185">Reference proteome</keyword>
<comment type="cofactor">
    <cofactor evidence="1 6">
        <name>FAD</name>
        <dbReference type="ChEBI" id="CHEBI:57692"/>
    </cofactor>
</comment>
<evidence type="ECO:0000256" key="3">
    <source>
        <dbReference type="ARBA" id="ARBA00022630"/>
    </source>
</evidence>
<name>A0A1V2EQN2_9SPHN</name>
<proteinExistence type="inferred from homology"/>
<sequence length="410" mass="44874">MDLNWSPEEQAFEAEVRDFLAMSLTPELQRAGRLSTSVYADHHASMKWQEILVAKGWAAPHWAPEHGGTDWTVAQHYIWNRERIAAGAPGLSPMGISMVAYVIMKYGTVEQQRFFLPRILSGEIFFCQGYSEPGSGSDLASLQTSAVEDGDDLIINGQKVWTTHASEANWIFALVRTSKEGRPQQGITFLLIDMTTPGVEVRPFTMSSGEQIQNAVFFTDVRVPKANVMGEIDRGWSVAKYLLEFERGGNAYAPALKARADAIARHAAETTGSDGEPLLDDPVFATKLARARIRADVLEIMELRLLSAANGDGSVGALSSMMKIMGTELAGTLTELTMEAAGDRGLVYQPHATMPGGPVPRHQPPEDGYVSGEEWHALAPLRYMNERAGPIYAGSNEIQRNIIAKQVLGL</sequence>
<dbReference type="GO" id="GO:0016627">
    <property type="term" value="F:oxidoreductase activity, acting on the CH-CH group of donors"/>
    <property type="evidence" value="ECO:0007669"/>
    <property type="project" value="InterPro"/>
</dbReference>
<dbReference type="GO" id="GO:0050660">
    <property type="term" value="F:flavin adenine dinucleotide binding"/>
    <property type="evidence" value="ECO:0007669"/>
    <property type="project" value="InterPro"/>
</dbReference>
<evidence type="ECO:0000259" key="8">
    <source>
        <dbReference type="Pfam" id="PF02770"/>
    </source>
</evidence>
<comment type="caution">
    <text evidence="10">The sequence shown here is derived from an EMBL/GenBank/DDBJ whole genome shotgun (WGS) entry which is preliminary data.</text>
</comment>
<accession>A0A1V2EQN2</accession>
<dbReference type="SUPFAM" id="SSF47203">
    <property type="entry name" value="Acyl-CoA dehydrogenase C-terminal domain-like"/>
    <property type="match status" value="1"/>
</dbReference>
<keyword evidence="3 6" id="KW-0285">Flavoprotein</keyword>